<dbReference type="EMBL" id="APAT01000019">
    <property type="protein sequence ID" value="EMP54983.1"/>
    <property type="molecule type" value="Genomic_DNA"/>
</dbReference>
<evidence type="ECO:0000256" key="1">
    <source>
        <dbReference type="SAM" id="MobiDB-lite"/>
    </source>
</evidence>
<comment type="caution">
    <text evidence="2">The sequence shown here is derived from an EMBL/GenBank/DDBJ whole genome shotgun (WGS) entry which is preliminary data.</text>
</comment>
<organism evidence="2 3">
    <name type="scientific">Marinobacter santoriniensis NKSG1</name>
    <dbReference type="NCBI Taxonomy" id="1288826"/>
    <lineage>
        <taxon>Bacteria</taxon>
        <taxon>Pseudomonadati</taxon>
        <taxon>Pseudomonadota</taxon>
        <taxon>Gammaproteobacteria</taxon>
        <taxon>Pseudomonadales</taxon>
        <taxon>Marinobacteraceae</taxon>
        <taxon>Marinobacter</taxon>
    </lineage>
</organism>
<name>M7D2M1_9GAMM</name>
<sequence length="88" mass="9512">MAVSRFTDMAYASMLKVDQTSPMPLMGKNFLINPKLSLGVTVQGSQVCQSPIGILFSSGMTGKRTTHRMHPGTECGERQGHRDASLKG</sequence>
<gene>
    <name evidence="2" type="ORF">MSNKSG1_12947</name>
</gene>
<reference evidence="2 3" key="1">
    <citation type="journal article" date="2013" name="Genome Announc.">
        <title>Genome Sequence of Hydrothermal Arsenic-Respiring Bacterium Marinobacter santoriniensis NKSG1T.</title>
        <authorList>
            <person name="Handley K.M."/>
            <person name="Upton M."/>
            <person name="Beatson S.A."/>
            <person name="Hery M."/>
            <person name="Lloyd J.R."/>
        </authorList>
    </citation>
    <scope>NUCLEOTIDE SEQUENCE [LARGE SCALE GENOMIC DNA]</scope>
    <source>
        <strain evidence="2 3">NKSG1</strain>
    </source>
</reference>
<proteinExistence type="predicted"/>
<protein>
    <submittedName>
        <fullName evidence="2">Uncharacterized protein</fullName>
    </submittedName>
</protein>
<feature type="region of interest" description="Disordered" evidence="1">
    <location>
        <begin position="59"/>
        <end position="88"/>
    </location>
</feature>
<dbReference type="Proteomes" id="UP000011960">
    <property type="component" value="Unassembled WGS sequence"/>
</dbReference>
<keyword evidence="3" id="KW-1185">Reference proteome</keyword>
<evidence type="ECO:0000313" key="2">
    <source>
        <dbReference type="EMBL" id="EMP54983.1"/>
    </source>
</evidence>
<feature type="compositionally biased region" description="Basic and acidic residues" evidence="1">
    <location>
        <begin position="75"/>
        <end position="88"/>
    </location>
</feature>
<dbReference type="AlphaFoldDB" id="M7D2M1"/>
<accession>M7D2M1</accession>
<evidence type="ECO:0000313" key="3">
    <source>
        <dbReference type="Proteomes" id="UP000011960"/>
    </source>
</evidence>
<dbReference type="STRING" id="1288826.MSNKSG1_12947"/>